<evidence type="ECO:0008006" key="4">
    <source>
        <dbReference type="Google" id="ProtNLM"/>
    </source>
</evidence>
<dbReference type="InterPro" id="IPR038765">
    <property type="entry name" value="Papain-like_cys_pep_sf"/>
</dbReference>
<dbReference type="AlphaFoldDB" id="A0A9P3GS42"/>
<evidence type="ECO:0000313" key="3">
    <source>
        <dbReference type="Proteomes" id="UP000703269"/>
    </source>
</evidence>
<protein>
    <recommendedName>
        <fullName evidence="4">Ubiquitin-like protease family profile domain-containing protein</fullName>
    </recommendedName>
</protein>
<feature type="compositionally biased region" description="Acidic residues" evidence="1">
    <location>
        <begin position="391"/>
        <end position="401"/>
    </location>
</feature>
<accession>A0A9P3GS42</accession>
<gene>
    <name evidence="2" type="ORF">PsYK624_167820</name>
</gene>
<evidence type="ECO:0000313" key="2">
    <source>
        <dbReference type="EMBL" id="GJF00493.1"/>
    </source>
</evidence>
<comment type="caution">
    <text evidence="2">The sequence shown here is derived from an EMBL/GenBank/DDBJ whole genome shotgun (WGS) entry which is preliminary data.</text>
</comment>
<feature type="region of interest" description="Disordered" evidence="1">
    <location>
        <begin position="528"/>
        <end position="583"/>
    </location>
</feature>
<dbReference type="EMBL" id="BPQB01000159">
    <property type="protein sequence ID" value="GJF00493.1"/>
    <property type="molecule type" value="Genomic_DNA"/>
</dbReference>
<reference evidence="2 3" key="1">
    <citation type="submission" date="2021-08" db="EMBL/GenBank/DDBJ databases">
        <title>Draft Genome Sequence of Phanerochaete sordida strain YK-624.</title>
        <authorList>
            <person name="Mori T."/>
            <person name="Dohra H."/>
            <person name="Suzuki T."/>
            <person name="Kawagishi H."/>
            <person name="Hirai H."/>
        </authorList>
    </citation>
    <scope>NUCLEOTIDE SEQUENCE [LARGE SCALE GENOMIC DNA]</scope>
    <source>
        <strain evidence="2 3">YK-624</strain>
    </source>
</reference>
<proteinExistence type="predicted"/>
<sequence>MPHNDDIIDVDELDSIQAMCKIPLSLLDKLPPRDASLQTLLCFNSAGTIVQDRSSGAETSFIFSTRQPTINSSDLLSRTIPAQSVLLFLNSLLSTAAQQGHQSFVDPRYGRRPTPLFMIDFWLTQARALEAKRSWAQLETWLIELSTGHHHPTAFAAEDALETFPQLSWDARLMGTYGSPAMGIHELQPLLSNGMLKSNVIDAMILSIRRELIHVPSDTCIEVHELTVFDALHRASSGSWLTYHSSRGFSAVRILGARIASCTVDRLYLPLNVRSNHWAVFAIEPKLRRVRYGDSTARPPEPDDVFLLQSWLGQHDGASWDFSLGIEIAEQPVDDGFSCGILVINAIRHELFGETLWTRNTREHLRIAEYMRLVDDHLLIQPEDYPISDLDEESVVSEDAPELPAESSSPPPDDYSTRASSPAAFPNEPSVPAIPDDLPEAPGSRDIFPAVSAATVRRGPSTSSQAISRLGGGVKSKPSAKKLAGVSDGLMAFGGYKVNTQKERRAQMKKDTEEVQKKSRLIRVREERAAAKKREEVREQDRVRKSNQRFRERREGIRAGVRDAEGKMVRSRNLCTHRHETRQ</sequence>
<feature type="region of interest" description="Disordered" evidence="1">
    <location>
        <begin position="391"/>
        <end position="479"/>
    </location>
</feature>
<organism evidence="2 3">
    <name type="scientific">Phanerochaete sordida</name>
    <dbReference type="NCBI Taxonomy" id="48140"/>
    <lineage>
        <taxon>Eukaryota</taxon>
        <taxon>Fungi</taxon>
        <taxon>Dikarya</taxon>
        <taxon>Basidiomycota</taxon>
        <taxon>Agaricomycotina</taxon>
        <taxon>Agaricomycetes</taxon>
        <taxon>Polyporales</taxon>
        <taxon>Phanerochaetaceae</taxon>
        <taxon>Phanerochaete</taxon>
    </lineage>
</organism>
<keyword evidence="3" id="KW-1185">Reference proteome</keyword>
<feature type="compositionally biased region" description="Basic and acidic residues" evidence="1">
    <location>
        <begin position="528"/>
        <end position="568"/>
    </location>
</feature>
<dbReference type="Gene3D" id="3.40.395.10">
    <property type="entry name" value="Adenoviral Proteinase, Chain A"/>
    <property type="match status" value="1"/>
</dbReference>
<dbReference type="OrthoDB" id="2803773at2759"/>
<dbReference type="SUPFAM" id="SSF54001">
    <property type="entry name" value="Cysteine proteinases"/>
    <property type="match status" value="1"/>
</dbReference>
<evidence type="ECO:0000256" key="1">
    <source>
        <dbReference type="SAM" id="MobiDB-lite"/>
    </source>
</evidence>
<dbReference type="Proteomes" id="UP000703269">
    <property type="component" value="Unassembled WGS sequence"/>
</dbReference>
<name>A0A9P3GS42_9APHY</name>